<dbReference type="InterPro" id="IPR040079">
    <property type="entry name" value="Glutathione_S-Trfase"/>
</dbReference>
<accession>A0A1E3P247</accession>
<dbReference type="InterPro" id="IPR036249">
    <property type="entry name" value="Thioredoxin-like_sf"/>
</dbReference>
<feature type="domain" description="GST N-terminal" evidence="2">
    <location>
        <begin position="1"/>
        <end position="81"/>
    </location>
</feature>
<feature type="non-terminal residue" evidence="4">
    <location>
        <position position="1"/>
    </location>
</feature>
<dbReference type="EMBL" id="KV454211">
    <property type="protein sequence ID" value="ODQ58972.1"/>
    <property type="molecule type" value="Genomic_DNA"/>
</dbReference>
<organism evidence="4 5">
    <name type="scientific">Wickerhamomyces anomalus (strain ATCC 58044 / CBS 1984 / NCYC 433 / NRRL Y-366-8)</name>
    <name type="common">Yeast</name>
    <name type="synonym">Hansenula anomala</name>
    <dbReference type="NCBI Taxonomy" id="683960"/>
    <lineage>
        <taxon>Eukaryota</taxon>
        <taxon>Fungi</taxon>
        <taxon>Dikarya</taxon>
        <taxon>Ascomycota</taxon>
        <taxon>Saccharomycotina</taxon>
        <taxon>Saccharomycetes</taxon>
        <taxon>Phaffomycetales</taxon>
        <taxon>Wickerhamomycetaceae</taxon>
        <taxon>Wickerhamomyces</taxon>
    </lineage>
</organism>
<dbReference type="GeneID" id="30199090"/>
<dbReference type="Pfam" id="PF02798">
    <property type="entry name" value="GST_N"/>
    <property type="match status" value="1"/>
</dbReference>
<dbReference type="SFLD" id="SFLDG00358">
    <property type="entry name" value="Main_(cytGST)"/>
    <property type="match status" value="1"/>
</dbReference>
<dbReference type="Gene3D" id="1.20.1050.10">
    <property type="match status" value="1"/>
</dbReference>
<evidence type="ECO:0000259" key="3">
    <source>
        <dbReference type="PROSITE" id="PS50405"/>
    </source>
</evidence>
<dbReference type="InterPro" id="IPR004045">
    <property type="entry name" value="Glutathione_S-Trfase_N"/>
</dbReference>
<dbReference type="RefSeq" id="XP_019038179.1">
    <property type="nucleotide sequence ID" value="XM_019181844.1"/>
</dbReference>
<sequence>LEKSRAHRILWLLEELELEYELKLYHRDPATGLAPKELSDIHPLGKSPLLELDYRDGKETKKIAESGLIITYLIRHFDTDGKLKPINEEDEEEAEYYLHFSEGTLQPLLTYTLLHEIAYSRTRESAKPAIDTFLDRVDGSYTTPNLSKAFDSLEQKLKKRCEELEYTSSSKEIFFVGHKLSAADIILEFNASLAFRDPELIKPIHRSKYVYLSKWLSQIKQRPAFVRSVDKIQKMGNDEYTIYY</sequence>
<evidence type="ECO:0000256" key="1">
    <source>
        <dbReference type="ARBA" id="ARBA00007409"/>
    </source>
</evidence>
<dbReference type="AlphaFoldDB" id="A0A1E3P247"/>
<comment type="similarity">
    <text evidence="1">Belongs to the GST superfamily.</text>
</comment>
<evidence type="ECO:0000259" key="2">
    <source>
        <dbReference type="PROSITE" id="PS50404"/>
    </source>
</evidence>
<dbReference type="InterPro" id="IPR010987">
    <property type="entry name" value="Glutathione-S-Trfase_C-like"/>
</dbReference>
<dbReference type="Gene3D" id="3.40.30.10">
    <property type="entry name" value="Glutaredoxin"/>
    <property type="match status" value="1"/>
</dbReference>
<evidence type="ECO:0008006" key="6">
    <source>
        <dbReference type="Google" id="ProtNLM"/>
    </source>
</evidence>
<dbReference type="InterPro" id="IPR036282">
    <property type="entry name" value="Glutathione-S-Trfase_C_sf"/>
</dbReference>
<protein>
    <recommendedName>
        <fullName evidence="6">Glutathione S-transferase</fullName>
    </recommendedName>
</protein>
<name>A0A1E3P247_WICAA</name>
<dbReference type="SUPFAM" id="SSF47616">
    <property type="entry name" value="GST C-terminal domain-like"/>
    <property type="match status" value="1"/>
</dbReference>
<gene>
    <name evidence="4" type="ORF">WICANDRAFT_31518</name>
</gene>
<keyword evidence="5" id="KW-1185">Reference proteome</keyword>
<dbReference type="SFLD" id="SFLDS00019">
    <property type="entry name" value="Glutathione_Transferase_(cytos"/>
    <property type="match status" value="1"/>
</dbReference>
<dbReference type="Proteomes" id="UP000094112">
    <property type="component" value="Unassembled WGS sequence"/>
</dbReference>
<proteinExistence type="inferred from homology"/>
<dbReference type="PANTHER" id="PTHR44051">
    <property type="entry name" value="GLUTATHIONE S-TRANSFERASE-RELATED"/>
    <property type="match status" value="1"/>
</dbReference>
<dbReference type="PROSITE" id="PS50404">
    <property type="entry name" value="GST_NTER"/>
    <property type="match status" value="1"/>
</dbReference>
<dbReference type="OrthoDB" id="2098326at2759"/>
<dbReference type="PANTHER" id="PTHR44051:SF9">
    <property type="entry name" value="GLUTATHIONE S-TRANSFERASE 1"/>
    <property type="match status" value="1"/>
</dbReference>
<dbReference type="PROSITE" id="PS50405">
    <property type="entry name" value="GST_CTER"/>
    <property type="match status" value="1"/>
</dbReference>
<reference evidence="4 5" key="1">
    <citation type="journal article" date="2016" name="Proc. Natl. Acad. Sci. U.S.A.">
        <title>Comparative genomics of biotechnologically important yeasts.</title>
        <authorList>
            <person name="Riley R."/>
            <person name="Haridas S."/>
            <person name="Wolfe K.H."/>
            <person name="Lopes M.R."/>
            <person name="Hittinger C.T."/>
            <person name="Goeker M."/>
            <person name="Salamov A.A."/>
            <person name="Wisecaver J.H."/>
            <person name="Long T.M."/>
            <person name="Calvey C.H."/>
            <person name="Aerts A.L."/>
            <person name="Barry K.W."/>
            <person name="Choi C."/>
            <person name="Clum A."/>
            <person name="Coughlan A.Y."/>
            <person name="Deshpande S."/>
            <person name="Douglass A.P."/>
            <person name="Hanson S.J."/>
            <person name="Klenk H.-P."/>
            <person name="LaButti K.M."/>
            <person name="Lapidus A."/>
            <person name="Lindquist E.A."/>
            <person name="Lipzen A.M."/>
            <person name="Meier-Kolthoff J.P."/>
            <person name="Ohm R.A."/>
            <person name="Otillar R.P."/>
            <person name="Pangilinan J.L."/>
            <person name="Peng Y."/>
            <person name="Rokas A."/>
            <person name="Rosa C.A."/>
            <person name="Scheuner C."/>
            <person name="Sibirny A.A."/>
            <person name="Slot J.C."/>
            <person name="Stielow J.B."/>
            <person name="Sun H."/>
            <person name="Kurtzman C.P."/>
            <person name="Blackwell M."/>
            <person name="Grigoriev I.V."/>
            <person name="Jeffries T.W."/>
        </authorList>
    </citation>
    <scope>NUCLEOTIDE SEQUENCE [LARGE SCALE GENOMIC DNA]</scope>
    <source>
        <strain evidence="5">ATCC 58044 / CBS 1984 / NCYC 433 / NRRL Y-366-8</strain>
    </source>
</reference>
<dbReference type="STRING" id="683960.A0A1E3P247"/>
<evidence type="ECO:0000313" key="4">
    <source>
        <dbReference type="EMBL" id="ODQ58972.1"/>
    </source>
</evidence>
<evidence type="ECO:0000313" key="5">
    <source>
        <dbReference type="Proteomes" id="UP000094112"/>
    </source>
</evidence>
<dbReference type="SUPFAM" id="SSF52833">
    <property type="entry name" value="Thioredoxin-like"/>
    <property type="match status" value="1"/>
</dbReference>
<feature type="domain" description="GST C-terminal" evidence="3">
    <location>
        <begin position="87"/>
        <end position="238"/>
    </location>
</feature>